<evidence type="ECO:0000313" key="12">
    <source>
        <dbReference type="EMBL" id="TDS65335.1"/>
    </source>
</evidence>
<proteinExistence type="predicted"/>
<evidence type="ECO:0000256" key="1">
    <source>
        <dbReference type="ARBA" id="ARBA00004496"/>
    </source>
</evidence>
<dbReference type="RefSeq" id="WP_133711560.1">
    <property type="nucleotide sequence ID" value="NZ_SOAG01000002.1"/>
</dbReference>
<dbReference type="InterPro" id="IPR011010">
    <property type="entry name" value="DNA_brk_join_enz"/>
</dbReference>
<dbReference type="InterPro" id="IPR010998">
    <property type="entry name" value="Integrase_recombinase_N"/>
</dbReference>
<dbReference type="PANTHER" id="PTHR30349:SF77">
    <property type="entry name" value="TYROSINE RECOMBINASE XERC"/>
    <property type="match status" value="1"/>
</dbReference>
<dbReference type="Gene3D" id="1.10.150.130">
    <property type="match status" value="1"/>
</dbReference>
<keyword evidence="2" id="KW-0963">Cytoplasm</keyword>
<keyword evidence="4" id="KW-0159">Chromosome partition</keyword>
<keyword evidence="6 9" id="KW-0238">DNA-binding</keyword>
<feature type="domain" description="Tyr recombinase" evidence="10">
    <location>
        <begin position="105"/>
        <end position="289"/>
    </location>
</feature>
<dbReference type="AlphaFoldDB" id="A0A4R7FCR8"/>
<evidence type="ECO:0000256" key="9">
    <source>
        <dbReference type="PROSITE-ProRule" id="PRU01248"/>
    </source>
</evidence>
<dbReference type="GO" id="GO:0007059">
    <property type="term" value="P:chromosome segregation"/>
    <property type="evidence" value="ECO:0007669"/>
    <property type="project" value="UniProtKB-KW"/>
</dbReference>
<reference evidence="12 13" key="1">
    <citation type="submission" date="2019-03" db="EMBL/GenBank/DDBJ databases">
        <title>Genomic Encyclopedia of Archaeal and Bacterial Type Strains, Phase II (KMG-II): from individual species to whole genera.</title>
        <authorList>
            <person name="Goeker M."/>
        </authorList>
    </citation>
    <scope>NUCLEOTIDE SEQUENCE [LARGE SCALE GENOMIC DNA]</scope>
    <source>
        <strain evidence="12 13">DSM 28213</strain>
    </source>
</reference>
<keyword evidence="5" id="KW-0229">DNA integration</keyword>
<dbReference type="GO" id="GO:0003677">
    <property type="term" value="F:DNA binding"/>
    <property type="evidence" value="ECO:0007669"/>
    <property type="project" value="UniProtKB-UniRule"/>
</dbReference>
<protein>
    <submittedName>
        <fullName evidence="12">Integrase/recombinase XerC</fullName>
    </submittedName>
</protein>
<evidence type="ECO:0000256" key="2">
    <source>
        <dbReference type="ARBA" id="ARBA00022490"/>
    </source>
</evidence>
<feature type="domain" description="Core-binding (CB)" evidence="11">
    <location>
        <begin position="1"/>
        <end position="84"/>
    </location>
</feature>
<dbReference type="SUPFAM" id="SSF56349">
    <property type="entry name" value="DNA breaking-rejoining enzymes"/>
    <property type="match status" value="1"/>
</dbReference>
<evidence type="ECO:0000259" key="11">
    <source>
        <dbReference type="PROSITE" id="PS51900"/>
    </source>
</evidence>
<dbReference type="Proteomes" id="UP000295215">
    <property type="component" value="Unassembled WGS sequence"/>
</dbReference>
<keyword evidence="3" id="KW-0132">Cell division</keyword>
<evidence type="ECO:0000313" key="13">
    <source>
        <dbReference type="Proteomes" id="UP000295215"/>
    </source>
</evidence>
<comment type="subcellular location">
    <subcellularLocation>
        <location evidence="1">Cytoplasm</location>
    </subcellularLocation>
</comment>
<gene>
    <name evidence="12" type="ORF">C8P70_102119</name>
</gene>
<comment type="caution">
    <text evidence="12">The sequence shown here is derived from an EMBL/GenBank/DDBJ whole genome shotgun (WGS) entry which is preliminary data.</text>
</comment>
<dbReference type="PANTHER" id="PTHR30349">
    <property type="entry name" value="PHAGE INTEGRASE-RELATED"/>
    <property type="match status" value="1"/>
</dbReference>
<evidence type="ECO:0000256" key="4">
    <source>
        <dbReference type="ARBA" id="ARBA00022829"/>
    </source>
</evidence>
<dbReference type="EMBL" id="SOAG01000002">
    <property type="protein sequence ID" value="TDS65335.1"/>
    <property type="molecule type" value="Genomic_DNA"/>
</dbReference>
<accession>A0A4R7FCR8</accession>
<dbReference type="OrthoDB" id="9801717at2"/>
<keyword evidence="13" id="KW-1185">Reference proteome</keyword>
<name>A0A4R7FCR8_9FLAO</name>
<dbReference type="GO" id="GO:0051301">
    <property type="term" value="P:cell division"/>
    <property type="evidence" value="ECO:0007669"/>
    <property type="project" value="UniProtKB-KW"/>
</dbReference>
<dbReference type="PROSITE" id="PS51900">
    <property type="entry name" value="CB"/>
    <property type="match status" value="1"/>
</dbReference>
<dbReference type="GO" id="GO:0006310">
    <property type="term" value="P:DNA recombination"/>
    <property type="evidence" value="ECO:0007669"/>
    <property type="project" value="UniProtKB-KW"/>
</dbReference>
<dbReference type="PROSITE" id="PS51898">
    <property type="entry name" value="TYR_RECOMBINASE"/>
    <property type="match status" value="1"/>
</dbReference>
<keyword evidence="8" id="KW-0131">Cell cycle</keyword>
<evidence type="ECO:0000256" key="6">
    <source>
        <dbReference type="ARBA" id="ARBA00023125"/>
    </source>
</evidence>
<evidence type="ECO:0000256" key="3">
    <source>
        <dbReference type="ARBA" id="ARBA00022618"/>
    </source>
</evidence>
<dbReference type="InterPro" id="IPR002104">
    <property type="entry name" value="Integrase_catalytic"/>
</dbReference>
<dbReference type="GO" id="GO:0015074">
    <property type="term" value="P:DNA integration"/>
    <property type="evidence" value="ECO:0007669"/>
    <property type="project" value="UniProtKB-KW"/>
</dbReference>
<sequence length="297" mass="34933">MTEDLQKFLEYLEKEKKYSAHTLRAYKDDISSFYFFLNQYQIEPSEVQYDEIRAWIVSLSEEGMINRSINRKISALKTYYTFLQKIKKIEVSPLQMHRSLKTEKKIQIPFSVKEIDKVRELLEKEGSFESYRDLLIVEMLYGLGLRRSELCGIKESDVDFGLKVIKIRGKGGKERLMPLIQELEDKIKKYLIIKKEYFNSTYKATNLLVNNKANKVDENFVYRVINNYFSDATTKEKKSPHMLRHSFATHLLENGADINSIKELMGHASLASTQVYAQINLKELKKVYQKAHPRMKK</sequence>
<evidence type="ECO:0000256" key="7">
    <source>
        <dbReference type="ARBA" id="ARBA00023172"/>
    </source>
</evidence>
<dbReference type="Gene3D" id="1.10.443.10">
    <property type="entry name" value="Intergrase catalytic core"/>
    <property type="match status" value="1"/>
</dbReference>
<evidence type="ECO:0000256" key="5">
    <source>
        <dbReference type="ARBA" id="ARBA00022908"/>
    </source>
</evidence>
<keyword evidence="7" id="KW-0233">DNA recombination</keyword>
<organism evidence="12 13">
    <name type="scientific">Myroides indicus</name>
    <dbReference type="NCBI Taxonomy" id="1323422"/>
    <lineage>
        <taxon>Bacteria</taxon>
        <taxon>Pseudomonadati</taxon>
        <taxon>Bacteroidota</taxon>
        <taxon>Flavobacteriia</taxon>
        <taxon>Flavobacteriales</taxon>
        <taxon>Flavobacteriaceae</taxon>
        <taxon>Myroides</taxon>
    </lineage>
</organism>
<dbReference type="InterPro" id="IPR050090">
    <property type="entry name" value="Tyrosine_recombinase_XerCD"/>
</dbReference>
<dbReference type="Pfam" id="PF02899">
    <property type="entry name" value="Phage_int_SAM_1"/>
    <property type="match status" value="1"/>
</dbReference>
<dbReference type="Pfam" id="PF00589">
    <property type="entry name" value="Phage_integrase"/>
    <property type="match status" value="1"/>
</dbReference>
<dbReference type="InterPro" id="IPR013762">
    <property type="entry name" value="Integrase-like_cat_sf"/>
</dbReference>
<dbReference type="InterPro" id="IPR044068">
    <property type="entry name" value="CB"/>
</dbReference>
<dbReference type="InterPro" id="IPR004107">
    <property type="entry name" value="Integrase_SAM-like_N"/>
</dbReference>
<dbReference type="GO" id="GO:0005737">
    <property type="term" value="C:cytoplasm"/>
    <property type="evidence" value="ECO:0007669"/>
    <property type="project" value="UniProtKB-SubCell"/>
</dbReference>
<evidence type="ECO:0000256" key="8">
    <source>
        <dbReference type="ARBA" id="ARBA00023306"/>
    </source>
</evidence>
<evidence type="ECO:0000259" key="10">
    <source>
        <dbReference type="PROSITE" id="PS51898"/>
    </source>
</evidence>